<dbReference type="RefSeq" id="WP_102189744.1">
    <property type="nucleotide sequence ID" value="NZ_PNGT01000003.1"/>
</dbReference>
<proteinExistence type="predicted"/>
<reference evidence="1 2" key="1">
    <citation type="submission" date="2017-09" db="EMBL/GenBank/DDBJ databases">
        <title>Bacterial strain isolated from the female urinary microbiota.</title>
        <authorList>
            <person name="Thomas-White K."/>
            <person name="Kumar N."/>
            <person name="Forster S."/>
            <person name="Putonti C."/>
            <person name="Lawley T."/>
            <person name="Wolfe A.J."/>
        </authorList>
    </citation>
    <scope>NUCLEOTIDE SEQUENCE [LARGE SCALE GENOMIC DNA]</scope>
    <source>
        <strain evidence="1 2">UMB0186</strain>
    </source>
</reference>
<dbReference type="Proteomes" id="UP000235670">
    <property type="component" value="Unassembled WGS sequence"/>
</dbReference>
<name>A0A2N6SFP1_9BACL</name>
<evidence type="ECO:0000313" key="2">
    <source>
        <dbReference type="Proteomes" id="UP000235670"/>
    </source>
</evidence>
<comment type="caution">
    <text evidence="1">The sequence shown here is derived from an EMBL/GenBank/DDBJ whole genome shotgun (WGS) entry which is preliminary data.</text>
</comment>
<sequence length="186" mass="22299">MENIEKISEILNTLELGYRASFLYWHKDNPDNTFRFETKDGLVNELKNMDDSDYQDLIFEIKYSDDIFQDHKFKFNLNDYEILDKSILTDEELFKNTKNDEYIIYNKLDDVSNEEYHFLILNGDKLKVTVKIFSDDVEKVNEDIIIEGNCTSSKYIELFSKFLRADIIYNGEIFKQGIERNYLKHY</sequence>
<organism evidence="1 2">
    <name type="scientific">Gemella sanguinis</name>
    <dbReference type="NCBI Taxonomy" id="84135"/>
    <lineage>
        <taxon>Bacteria</taxon>
        <taxon>Bacillati</taxon>
        <taxon>Bacillota</taxon>
        <taxon>Bacilli</taxon>
        <taxon>Bacillales</taxon>
        <taxon>Gemellaceae</taxon>
        <taxon>Gemella</taxon>
    </lineage>
</organism>
<evidence type="ECO:0000313" key="1">
    <source>
        <dbReference type="EMBL" id="PMC52679.1"/>
    </source>
</evidence>
<dbReference type="AlphaFoldDB" id="A0A2N6SFP1"/>
<protein>
    <submittedName>
        <fullName evidence="1">Uncharacterized protein</fullName>
    </submittedName>
</protein>
<gene>
    <name evidence="1" type="ORF">CJ218_04355</name>
</gene>
<accession>A0A2N6SFP1</accession>
<dbReference type="EMBL" id="PNGT01000003">
    <property type="protein sequence ID" value="PMC52679.1"/>
    <property type="molecule type" value="Genomic_DNA"/>
</dbReference>